<comment type="caution">
    <text evidence="2">The sequence shown here is derived from an EMBL/GenBank/DDBJ whole genome shotgun (WGS) entry which is preliminary data.</text>
</comment>
<accession>X1AK09</accession>
<proteinExistence type="predicted"/>
<gene>
    <name evidence="2" type="ORF">S01H4_21831</name>
</gene>
<dbReference type="Pfam" id="PF12841">
    <property type="entry name" value="YvrJ"/>
    <property type="match status" value="1"/>
</dbReference>
<sequence>MAYEEVANLISNVGFPIAITLYLLISQNKIIGQNTKAVNELTILKSLIYGHREPRRLSCHYLDGISPLV</sequence>
<keyword evidence="1" id="KW-0812">Transmembrane</keyword>
<evidence type="ECO:0000256" key="1">
    <source>
        <dbReference type="SAM" id="Phobius"/>
    </source>
</evidence>
<dbReference type="InterPro" id="IPR024419">
    <property type="entry name" value="YvrJ"/>
</dbReference>
<name>X1AK09_9ZZZZ</name>
<organism evidence="2">
    <name type="scientific">marine sediment metagenome</name>
    <dbReference type="NCBI Taxonomy" id="412755"/>
    <lineage>
        <taxon>unclassified sequences</taxon>
        <taxon>metagenomes</taxon>
        <taxon>ecological metagenomes</taxon>
    </lineage>
</organism>
<dbReference type="EMBL" id="BART01009936">
    <property type="protein sequence ID" value="GAG82890.1"/>
    <property type="molecule type" value="Genomic_DNA"/>
</dbReference>
<keyword evidence="1" id="KW-0472">Membrane</keyword>
<feature type="transmembrane region" description="Helical" evidence="1">
    <location>
        <begin position="6"/>
        <end position="25"/>
    </location>
</feature>
<reference evidence="2" key="1">
    <citation type="journal article" date="2014" name="Front. Microbiol.">
        <title>High frequency of phylogenetically diverse reductive dehalogenase-homologous genes in deep subseafloor sedimentary metagenomes.</title>
        <authorList>
            <person name="Kawai M."/>
            <person name="Futagami T."/>
            <person name="Toyoda A."/>
            <person name="Takaki Y."/>
            <person name="Nishi S."/>
            <person name="Hori S."/>
            <person name="Arai W."/>
            <person name="Tsubouchi T."/>
            <person name="Morono Y."/>
            <person name="Uchiyama I."/>
            <person name="Ito T."/>
            <person name="Fujiyama A."/>
            <person name="Inagaki F."/>
            <person name="Takami H."/>
        </authorList>
    </citation>
    <scope>NUCLEOTIDE SEQUENCE</scope>
    <source>
        <strain evidence="2">Expedition CK06-06</strain>
    </source>
</reference>
<evidence type="ECO:0000313" key="2">
    <source>
        <dbReference type="EMBL" id="GAG82890.1"/>
    </source>
</evidence>
<protein>
    <recommendedName>
        <fullName evidence="3">YvrJ family protein</fullName>
    </recommendedName>
</protein>
<dbReference type="AlphaFoldDB" id="X1AK09"/>
<keyword evidence="1" id="KW-1133">Transmembrane helix</keyword>
<evidence type="ECO:0008006" key="3">
    <source>
        <dbReference type="Google" id="ProtNLM"/>
    </source>
</evidence>